<evidence type="ECO:0000313" key="3">
    <source>
        <dbReference type="Proteomes" id="UP001497457"/>
    </source>
</evidence>
<feature type="chain" id="PRO_5044762104" description="ShKT domain-containing protein" evidence="1">
    <location>
        <begin position="23"/>
        <end position="100"/>
    </location>
</feature>
<reference evidence="2 3" key="2">
    <citation type="submission" date="2024-10" db="EMBL/GenBank/DDBJ databases">
        <authorList>
            <person name="Ryan C."/>
        </authorList>
    </citation>
    <scope>NUCLEOTIDE SEQUENCE [LARGE SCALE GENOMIC DNA]</scope>
</reference>
<name>A0ABC9ATH6_9POAL</name>
<evidence type="ECO:0000256" key="1">
    <source>
        <dbReference type="SAM" id="SignalP"/>
    </source>
</evidence>
<proteinExistence type="predicted"/>
<keyword evidence="3" id="KW-1185">Reference proteome</keyword>
<organism evidence="2 3">
    <name type="scientific">Urochloa decumbens</name>
    <dbReference type="NCBI Taxonomy" id="240449"/>
    <lineage>
        <taxon>Eukaryota</taxon>
        <taxon>Viridiplantae</taxon>
        <taxon>Streptophyta</taxon>
        <taxon>Embryophyta</taxon>
        <taxon>Tracheophyta</taxon>
        <taxon>Spermatophyta</taxon>
        <taxon>Magnoliopsida</taxon>
        <taxon>Liliopsida</taxon>
        <taxon>Poales</taxon>
        <taxon>Poaceae</taxon>
        <taxon>PACMAD clade</taxon>
        <taxon>Panicoideae</taxon>
        <taxon>Panicodae</taxon>
        <taxon>Paniceae</taxon>
        <taxon>Melinidinae</taxon>
        <taxon>Urochloa</taxon>
    </lineage>
</organism>
<dbReference type="AlphaFoldDB" id="A0ABC9ATH6"/>
<accession>A0ABC9ATH6</accession>
<keyword evidence="1" id="KW-0732">Signal</keyword>
<sequence>MRKTSTMMSIFLFATLFGSTLLAQCRPNVLDVKGSVASDVNYGPFDETKASITFCVHARCNYFNPGWDDCFCCPTTDLKEYCHLTMDECRASCTSCKPKC</sequence>
<dbReference type="EMBL" id="OZ075132">
    <property type="protein sequence ID" value="CAL4985445.1"/>
    <property type="molecule type" value="Genomic_DNA"/>
</dbReference>
<protein>
    <recommendedName>
        <fullName evidence="4">ShKT domain-containing protein</fullName>
    </recommendedName>
</protein>
<gene>
    <name evidence="2" type="ORF">URODEC1_LOCUS57955</name>
</gene>
<evidence type="ECO:0000313" key="2">
    <source>
        <dbReference type="EMBL" id="CAL4985445.1"/>
    </source>
</evidence>
<feature type="signal peptide" evidence="1">
    <location>
        <begin position="1"/>
        <end position="22"/>
    </location>
</feature>
<evidence type="ECO:0008006" key="4">
    <source>
        <dbReference type="Google" id="ProtNLM"/>
    </source>
</evidence>
<reference evidence="3" key="1">
    <citation type="submission" date="2024-06" db="EMBL/GenBank/DDBJ databases">
        <authorList>
            <person name="Ryan C."/>
        </authorList>
    </citation>
    <scope>NUCLEOTIDE SEQUENCE [LARGE SCALE GENOMIC DNA]</scope>
</reference>
<dbReference type="Proteomes" id="UP001497457">
    <property type="component" value="Chromosome 22rd"/>
</dbReference>